<accession>A0ABS9TAP8</accession>
<dbReference type="EMBL" id="JAKXMK010000006">
    <property type="protein sequence ID" value="MCH6165601.1"/>
    <property type="molecule type" value="Genomic_DNA"/>
</dbReference>
<dbReference type="Proteomes" id="UP001299970">
    <property type="component" value="Unassembled WGS sequence"/>
</dbReference>
<reference evidence="1 2" key="1">
    <citation type="submission" date="2022-03" db="EMBL/GenBank/DDBJ databases">
        <title>Pseudonocardia alaer sp. nov., a novel actinomycete isolated from reed forest soil.</title>
        <authorList>
            <person name="Wang L."/>
        </authorList>
    </citation>
    <scope>NUCLEOTIDE SEQUENCE [LARGE SCALE GENOMIC DNA]</scope>
    <source>
        <strain evidence="1 2">Y-16303</strain>
    </source>
</reference>
<protein>
    <recommendedName>
        <fullName evidence="3">Cobalamin-independent methionine synthase MetE C-terminal/archaeal domain-containing protein</fullName>
    </recommendedName>
</protein>
<comment type="caution">
    <text evidence="1">The sequence shown here is derived from an EMBL/GenBank/DDBJ whole genome shotgun (WGS) entry which is preliminary data.</text>
</comment>
<dbReference type="RefSeq" id="WP_241035633.1">
    <property type="nucleotide sequence ID" value="NZ_BAAAJF010000024.1"/>
</dbReference>
<evidence type="ECO:0008006" key="3">
    <source>
        <dbReference type="Google" id="ProtNLM"/>
    </source>
</evidence>
<proteinExistence type="predicted"/>
<dbReference type="InterPro" id="IPR038071">
    <property type="entry name" value="UROD/MetE-like_sf"/>
</dbReference>
<evidence type="ECO:0000313" key="2">
    <source>
        <dbReference type="Proteomes" id="UP001299970"/>
    </source>
</evidence>
<evidence type="ECO:0000313" key="1">
    <source>
        <dbReference type="EMBL" id="MCH6165601.1"/>
    </source>
</evidence>
<sequence>MINRALHMVGSFPAGTTADAMNEMLELAGPYLATLPDGETGDRRNWIASVMEGLRAHPDLEVRREGDFAGYDRLLNFRVRRGHRLRGDSLHFGYPETYAEARPVFDAARQAHGRTDLIFQIGLPTGLGMSMFTMGPRGPLLYRRPFSEAIAREISRIRDDAGDDVLVQLEMPAELAFVAMSPAPVRPIVAAWLARTVAALVRLTPEGTRFGLHLCMGDLQHTALFRLHDTGPVVTLLNALAARWPSDHRLELVHAPLAAGEEPPPLDPAFYARLSALRLPPDTRFVAGLLHEGRTADELRSAMTAVEEALGRPVDIAASCGLGRRDREMARTILRQGAQLCGPGVATA</sequence>
<keyword evidence="2" id="KW-1185">Reference proteome</keyword>
<gene>
    <name evidence="1" type="ORF">MMF94_07900</name>
</gene>
<organism evidence="1 2">
    <name type="scientific">Pseudonocardia alaniniphila</name>
    <dbReference type="NCBI Taxonomy" id="75291"/>
    <lineage>
        <taxon>Bacteria</taxon>
        <taxon>Bacillati</taxon>
        <taxon>Actinomycetota</taxon>
        <taxon>Actinomycetes</taxon>
        <taxon>Pseudonocardiales</taxon>
        <taxon>Pseudonocardiaceae</taxon>
        <taxon>Pseudonocardia</taxon>
    </lineage>
</organism>
<dbReference type="SUPFAM" id="SSF51726">
    <property type="entry name" value="UROD/MetE-like"/>
    <property type="match status" value="1"/>
</dbReference>
<name>A0ABS9TAP8_9PSEU</name>